<dbReference type="GO" id="GO:0070403">
    <property type="term" value="F:NAD+ binding"/>
    <property type="evidence" value="ECO:0007669"/>
    <property type="project" value="InterPro"/>
</dbReference>
<dbReference type="PANTHER" id="PTHR11085:SF4">
    <property type="entry name" value="NAD-DEPENDENT PROTEIN DEACYLASE"/>
    <property type="match status" value="1"/>
</dbReference>
<dbReference type="Pfam" id="PF02146">
    <property type="entry name" value="SIR2"/>
    <property type="match status" value="1"/>
</dbReference>
<dbReference type="AlphaFoldDB" id="A0A0R1TNY2"/>
<comment type="caution">
    <text evidence="4">Lacks conserved residue(s) required for the propagation of feature annotation.</text>
</comment>
<dbReference type="InterPro" id="IPR026591">
    <property type="entry name" value="Sirtuin_cat_small_dom_sf"/>
</dbReference>
<organism evidence="6 7">
    <name type="scientific">Ligilactobacillus equi DSM 15833 = JCM 10991</name>
    <dbReference type="NCBI Taxonomy" id="1423740"/>
    <lineage>
        <taxon>Bacteria</taxon>
        <taxon>Bacillati</taxon>
        <taxon>Bacillota</taxon>
        <taxon>Bacilli</taxon>
        <taxon>Lactobacillales</taxon>
        <taxon>Lactobacillaceae</taxon>
        <taxon>Ligilactobacillus</taxon>
    </lineage>
</organism>
<dbReference type="EMBL" id="AZFH01000021">
    <property type="protein sequence ID" value="KRL82494.1"/>
    <property type="molecule type" value="Genomic_DNA"/>
</dbReference>
<feature type="domain" description="Deacetylase sirtuin-type" evidence="5">
    <location>
        <begin position="1"/>
        <end position="232"/>
    </location>
</feature>
<dbReference type="InterPro" id="IPR050134">
    <property type="entry name" value="NAD-dep_sirtuin_deacylases"/>
</dbReference>
<dbReference type="Proteomes" id="UP000051048">
    <property type="component" value="Unassembled WGS sequence"/>
</dbReference>
<dbReference type="RefSeq" id="WP_035187899.1">
    <property type="nucleotide sequence ID" value="NZ_AZFH01000021.1"/>
</dbReference>
<dbReference type="STRING" id="1423740.FC36_GL000936"/>
<evidence type="ECO:0000256" key="1">
    <source>
        <dbReference type="ARBA" id="ARBA00012928"/>
    </source>
</evidence>
<evidence type="ECO:0000256" key="4">
    <source>
        <dbReference type="PROSITE-ProRule" id="PRU00236"/>
    </source>
</evidence>
<evidence type="ECO:0000256" key="2">
    <source>
        <dbReference type="ARBA" id="ARBA00022679"/>
    </source>
</evidence>
<dbReference type="PANTHER" id="PTHR11085">
    <property type="entry name" value="NAD-DEPENDENT PROTEIN DEACYLASE SIRTUIN-5, MITOCHONDRIAL-RELATED"/>
    <property type="match status" value="1"/>
</dbReference>
<reference evidence="6 7" key="1">
    <citation type="journal article" date="2015" name="Genome Announc.">
        <title>Expanding the biotechnology potential of lactobacilli through comparative genomics of 213 strains and associated genera.</title>
        <authorList>
            <person name="Sun Z."/>
            <person name="Harris H.M."/>
            <person name="McCann A."/>
            <person name="Guo C."/>
            <person name="Argimon S."/>
            <person name="Zhang W."/>
            <person name="Yang X."/>
            <person name="Jeffery I.B."/>
            <person name="Cooney J.C."/>
            <person name="Kagawa T.F."/>
            <person name="Liu W."/>
            <person name="Song Y."/>
            <person name="Salvetti E."/>
            <person name="Wrobel A."/>
            <person name="Rasinkangas P."/>
            <person name="Parkhill J."/>
            <person name="Rea M.C."/>
            <person name="O'Sullivan O."/>
            <person name="Ritari J."/>
            <person name="Douillard F.P."/>
            <person name="Paul Ross R."/>
            <person name="Yang R."/>
            <person name="Briner A.E."/>
            <person name="Felis G.E."/>
            <person name="de Vos W.M."/>
            <person name="Barrangou R."/>
            <person name="Klaenhammer T.R."/>
            <person name="Caufield P.W."/>
            <person name="Cui Y."/>
            <person name="Zhang H."/>
            <person name="O'Toole P.W."/>
        </authorList>
    </citation>
    <scope>NUCLEOTIDE SEQUENCE [LARGE SCALE GENOMIC DNA]</scope>
    <source>
        <strain evidence="6 7">DSM 15833</strain>
    </source>
</reference>
<dbReference type="Gene3D" id="3.40.50.1220">
    <property type="entry name" value="TPP-binding domain"/>
    <property type="match status" value="1"/>
</dbReference>
<evidence type="ECO:0000256" key="3">
    <source>
        <dbReference type="ARBA" id="ARBA00023027"/>
    </source>
</evidence>
<dbReference type="InterPro" id="IPR029035">
    <property type="entry name" value="DHS-like_NAD/FAD-binding_dom"/>
</dbReference>
<sequence>MDLQTYLDQAQKIVFLTGAGVSTASGIPDYRSKGGLYGGKERPEYLLSRTCLAKEPQKFYAFVQKMYYPKAQPNVIHQKMAQLAQKGRAKIITQNIDDLHRQAGTPEDCLVEFHGNLYEIFCQKCGQRHLSYQDYLASPIHIGCGGVLRPDIILYEEGIPTSRLQRAIVAIQRADLLVVCGTSLVVYPFADLLEYRQSRAQVVALNREALSLPRGAQQIIGDAREQFAQVQV</sequence>
<dbReference type="NCBIfam" id="NF001752">
    <property type="entry name" value="PRK00481.1-1"/>
    <property type="match status" value="1"/>
</dbReference>
<dbReference type="InterPro" id="IPR003000">
    <property type="entry name" value="Sirtuin"/>
</dbReference>
<comment type="caution">
    <text evidence="6">The sequence shown here is derived from an EMBL/GenBank/DDBJ whole genome shotgun (WGS) entry which is preliminary data.</text>
</comment>
<evidence type="ECO:0000259" key="5">
    <source>
        <dbReference type="PROSITE" id="PS50305"/>
    </source>
</evidence>
<dbReference type="PATRIC" id="fig|1423740.3.peg.1005"/>
<keyword evidence="3" id="KW-0520">NAD</keyword>
<evidence type="ECO:0000313" key="6">
    <source>
        <dbReference type="EMBL" id="KRL82494.1"/>
    </source>
</evidence>
<dbReference type="OrthoDB" id="9800582at2"/>
<evidence type="ECO:0000313" key="7">
    <source>
        <dbReference type="Proteomes" id="UP000051048"/>
    </source>
</evidence>
<gene>
    <name evidence="6" type="ORF">FC36_GL000936</name>
</gene>
<dbReference type="GO" id="GO:0017136">
    <property type="term" value="F:histone deacetylase activity, NAD-dependent"/>
    <property type="evidence" value="ECO:0007669"/>
    <property type="project" value="TreeGrafter"/>
</dbReference>
<dbReference type="Gene3D" id="3.30.1600.10">
    <property type="entry name" value="SIR2/SIRT2 'Small Domain"/>
    <property type="match status" value="1"/>
</dbReference>
<dbReference type="SUPFAM" id="SSF52467">
    <property type="entry name" value="DHS-like NAD/FAD-binding domain"/>
    <property type="match status" value="1"/>
</dbReference>
<keyword evidence="2" id="KW-0808">Transferase</keyword>
<dbReference type="EC" id="2.3.1.286" evidence="1"/>
<dbReference type="PROSITE" id="PS50305">
    <property type="entry name" value="SIRTUIN"/>
    <property type="match status" value="1"/>
</dbReference>
<dbReference type="InterPro" id="IPR026590">
    <property type="entry name" value="Ssirtuin_cat_dom"/>
</dbReference>
<accession>A0A0R1TNY2</accession>
<name>A0A0R1TNY2_9LACO</name>
<proteinExistence type="predicted"/>
<protein>
    <recommendedName>
        <fullName evidence="1">protein acetyllysine N-acetyltransferase</fullName>
        <ecNumber evidence="1">2.3.1.286</ecNumber>
    </recommendedName>
</protein>